<reference evidence="1" key="1">
    <citation type="submission" date="2019-08" db="EMBL/GenBank/DDBJ databases">
        <authorList>
            <person name="Kucharzyk K."/>
            <person name="Murdoch R.W."/>
            <person name="Higgins S."/>
            <person name="Loffler F."/>
        </authorList>
    </citation>
    <scope>NUCLEOTIDE SEQUENCE</scope>
</reference>
<protein>
    <recommendedName>
        <fullName evidence="2">NAD-specific glutamate dehydrogenase</fullName>
    </recommendedName>
</protein>
<name>A0A644W652_9ZZZZ</name>
<sequence>MPQDNGGDVELSAPGGILRRENPIGLRDKFPVHDDVFGEIDSVGELFKNLAVPNKQGRRVVGGDDAQMSQGQVRSGGDFLAVGRCKGSDEIHALHLLPESGLAHDEGDGNAFLVVHHHGGDHHAGPEYRPDGFLVQGDTDVPGHGLVELLGGNVPENPAREDTHRLGDVLFVFFFYPGHLGVDVVGPHEVAGHEGSVSLLGDLDPVHRRHFPQDDLDVLVVDGHALGSVDFLDLVHEGPLDRLDPLHLEHLLGVHVALGDLVALPDLIPFLDQKVLADGDVVGSLFLALAVSGGDDDLPLAFHDPDFTDPAVHAGQVGNLLGPADFKELFDPGETLGDVLAGEADAARMEGPHGELCSRLADGLGRHDTHGLADGNFLPGGQVHAVAHLAHAVPEAAGQGAPDPHGFDSRLFYLFRRLDGDAFALRRDHGAGRGVSYVVQGGAAVDPLRKGDHDLAVLLQGLDADAVVRAAVMVRDDEILGHVHEPPGEVSRLGRPEGGVGKPLPGAVGGDEVLEHVHPLAEVRRDGIVYDPARRVGHEAPDARHLAHLASASPGAAVAHHADGVGALHVLHNAVDNGP</sequence>
<dbReference type="AlphaFoldDB" id="A0A644W652"/>
<accession>A0A644W652</accession>
<proteinExistence type="predicted"/>
<comment type="caution">
    <text evidence="1">The sequence shown here is derived from an EMBL/GenBank/DDBJ whole genome shotgun (WGS) entry which is preliminary data.</text>
</comment>
<evidence type="ECO:0000313" key="1">
    <source>
        <dbReference type="EMBL" id="MPL99057.1"/>
    </source>
</evidence>
<evidence type="ECO:0008006" key="2">
    <source>
        <dbReference type="Google" id="ProtNLM"/>
    </source>
</evidence>
<organism evidence="1">
    <name type="scientific">bioreactor metagenome</name>
    <dbReference type="NCBI Taxonomy" id="1076179"/>
    <lineage>
        <taxon>unclassified sequences</taxon>
        <taxon>metagenomes</taxon>
        <taxon>ecological metagenomes</taxon>
    </lineage>
</organism>
<dbReference type="EMBL" id="VSSQ01000643">
    <property type="protein sequence ID" value="MPL99057.1"/>
    <property type="molecule type" value="Genomic_DNA"/>
</dbReference>
<gene>
    <name evidence="1" type="ORF">SDC9_45272</name>
</gene>